<dbReference type="EMBL" id="QGMK01002167">
    <property type="protein sequence ID" value="TVY60704.1"/>
    <property type="molecule type" value="Genomic_DNA"/>
</dbReference>
<comment type="caution">
    <text evidence="1">The sequence shown here is derived from an EMBL/GenBank/DDBJ whole genome shotgun (WGS) entry which is preliminary data.</text>
</comment>
<dbReference type="AlphaFoldDB" id="A0A8T9BU24"/>
<organism evidence="1 2">
    <name type="scientific">Lachnellula suecica</name>
    <dbReference type="NCBI Taxonomy" id="602035"/>
    <lineage>
        <taxon>Eukaryota</taxon>
        <taxon>Fungi</taxon>
        <taxon>Dikarya</taxon>
        <taxon>Ascomycota</taxon>
        <taxon>Pezizomycotina</taxon>
        <taxon>Leotiomycetes</taxon>
        <taxon>Helotiales</taxon>
        <taxon>Lachnaceae</taxon>
        <taxon>Lachnellula</taxon>
    </lineage>
</organism>
<protein>
    <submittedName>
        <fullName evidence="1">Uncharacterized protein</fullName>
    </submittedName>
</protein>
<dbReference type="Proteomes" id="UP000469558">
    <property type="component" value="Unassembled WGS sequence"/>
</dbReference>
<evidence type="ECO:0000313" key="1">
    <source>
        <dbReference type="EMBL" id="TVY60704.1"/>
    </source>
</evidence>
<gene>
    <name evidence="1" type="ORF">LSUE1_G007914</name>
</gene>
<reference evidence="1 2" key="1">
    <citation type="submission" date="2018-05" db="EMBL/GenBank/DDBJ databases">
        <title>Genome sequencing and assembly of the regulated plant pathogen Lachnellula willkommii and related sister species for the development of diagnostic species identification markers.</title>
        <authorList>
            <person name="Giroux E."/>
            <person name="Bilodeau G."/>
        </authorList>
    </citation>
    <scope>NUCLEOTIDE SEQUENCE [LARGE SCALE GENOMIC DNA]</scope>
    <source>
        <strain evidence="1 2">CBS 268.59</strain>
    </source>
</reference>
<sequence>MRSPYPVILNFQTSTIVPPSTLIIGVKERRGIDVVVSLVSAQSRGSILKLTDLPTLGGVPSGPPVMRSMTDSLQPTKSSSIALLLLMLSPYSYKRPKIRNLSFILSPVAPLSILAMNFLPSTQLSALTRSLARRLFLLSATMSNILTA</sequence>
<keyword evidence="2" id="KW-1185">Reference proteome</keyword>
<proteinExistence type="predicted"/>
<name>A0A8T9BU24_9HELO</name>
<accession>A0A8T9BU24</accession>
<evidence type="ECO:0000313" key="2">
    <source>
        <dbReference type="Proteomes" id="UP000469558"/>
    </source>
</evidence>